<dbReference type="PANTHER" id="PTHR47131:SF1">
    <property type="entry name" value="CATION CHANNEL SPERM-ASSOCIATED PROTEIN 3"/>
    <property type="match status" value="1"/>
</dbReference>
<evidence type="ECO:0000313" key="8">
    <source>
        <dbReference type="Proteomes" id="UP000649617"/>
    </source>
</evidence>
<dbReference type="GO" id="GO:0001669">
    <property type="term" value="C:acrosomal vesicle"/>
    <property type="evidence" value="ECO:0007669"/>
    <property type="project" value="TreeGrafter"/>
</dbReference>
<dbReference type="GO" id="GO:0048240">
    <property type="term" value="P:sperm capacitation"/>
    <property type="evidence" value="ECO:0007669"/>
    <property type="project" value="TreeGrafter"/>
</dbReference>
<dbReference type="SUPFAM" id="SSF47473">
    <property type="entry name" value="EF-hand"/>
    <property type="match status" value="1"/>
</dbReference>
<dbReference type="Proteomes" id="UP000649617">
    <property type="component" value="Unassembled WGS sequence"/>
</dbReference>
<gene>
    <name evidence="7" type="primary">Scn11a</name>
    <name evidence="7" type="ORF">SPIL2461_LOCUS9548</name>
</gene>
<dbReference type="Gene3D" id="1.10.287.70">
    <property type="match status" value="1"/>
</dbReference>
<dbReference type="EMBL" id="CAJNIZ010016769">
    <property type="protein sequence ID" value="CAE7389570.1"/>
    <property type="molecule type" value="Genomic_DNA"/>
</dbReference>
<dbReference type="GO" id="GO:0005245">
    <property type="term" value="F:voltage-gated calcium channel activity"/>
    <property type="evidence" value="ECO:0007669"/>
    <property type="project" value="TreeGrafter"/>
</dbReference>
<protein>
    <submittedName>
        <fullName evidence="7">Scn11a protein</fullName>
    </submittedName>
</protein>
<dbReference type="InterPro" id="IPR005821">
    <property type="entry name" value="Ion_trans_dom"/>
</dbReference>
<accession>A0A812QGY3</accession>
<dbReference type="Gene3D" id="1.10.238.10">
    <property type="entry name" value="EF-hand"/>
    <property type="match status" value="1"/>
</dbReference>
<feature type="transmembrane region" description="Helical" evidence="5">
    <location>
        <begin position="377"/>
        <end position="401"/>
    </location>
</feature>
<proteinExistence type="predicted"/>
<evidence type="ECO:0000313" key="7">
    <source>
        <dbReference type="EMBL" id="CAE7389570.1"/>
    </source>
</evidence>
<dbReference type="GO" id="GO:0036128">
    <property type="term" value="C:CatSper complex"/>
    <property type="evidence" value="ECO:0007669"/>
    <property type="project" value="TreeGrafter"/>
</dbReference>
<evidence type="ECO:0000256" key="2">
    <source>
        <dbReference type="ARBA" id="ARBA00022692"/>
    </source>
</evidence>
<keyword evidence="4 5" id="KW-0472">Membrane</keyword>
<reference evidence="7" key="1">
    <citation type="submission" date="2021-02" db="EMBL/GenBank/DDBJ databases">
        <authorList>
            <person name="Dougan E. K."/>
            <person name="Rhodes N."/>
            <person name="Thang M."/>
            <person name="Chan C."/>
        </authorList>
    </citation>
    <scope>NUCLEOTIDE SEQUENCE</scope>
</reference>
<dbReference type="Gene3D" id="1.20.120.350">
    <property type="entry name" value="Voltage-gated potassium channels. Chain C"/>
    <property type="match status" value="1"/>
</dbReference>
<name>A0A812QGY3_SYMPI</name>
<keyword evidence="8" id="KW-1185">Reference proteome</keyword>
<dbReference type="OrthoDB" id="191686at2759"/>
<feature type="transmembrane region" description="Helical" evidence="5">
    <location>
        <begin position="289"/>
        <end position="313"/>
    </location>
</feature>
<dbReference type="GO" id="GO:0006814">
    <property type="term" value="P:sodium ion transport"/>
    <property type="evidence" value="ECO:0007669"/>
    <property type="project" value="TreeGrafter"/>
</dbReference>
<dbReference type="InterPro" id="IPR011992">
    <property type="entry name" value="EF-hand-dom_pair"/>
</dbReference>
<evidence type="ECO:0000256" key="3">
    <source>
        <dbReference type="ARBA" id="ARBA00022989"/>
    </source>
</evidence>
<evidence type="ECO:0000256" key="1">
    <source>
        <dbReference type="ARBA" id="ARBA00004141"/>
    </source>
</evidence>
<dbReference type="SUPFAM" id="SSF81324">
    <property type="entry name" value="Voltage-gated potassium channels"/>
    <property type="match status" value="1"/>
</dbReference>
<dbReference type="InterPro" id="IPR027359">
    <property type="entry name" value="Volt_channel_dom_sf"/>
</dbReference>
<comment type="caution">
    <text evidence="7">The sequence shown here is derived from an EMBL/GenBank/DDBJ whole genome shotgun (WGS) entry which is preliminary data.</text>
</comment>
<evidence type="ECO:0000256" key="5">
    <source>
        <dbReference type="SAM" id="Phobius"/>
    </source>
</evidence>
<dbReference type="GO" id="GO:0030317">
    <property type="term" value="P:flagellated sperm motility"/>
    <property type="evidence" value="ECO:0007669"/>
    <property type="project" value="TreeGrafter"/>
</dbReference>
<evidence type="ECO:0000256" key="4">
    <source>
        <dbReference type="ARBA" id="ARBA00023136"/>
    </source>
</evidence>
<dbReference type="Pfam" id="PF00520">
    <property type="entry name" value="Ion_trans"/>
    <property type="match status" value="1"/>
</dbReference>
<sequence length="538" mass="60535">MPKPKVWAEDIDEILRVISEEQAQLLQLAEEQHALFSRSVQFAFGRMERLDLLTRGGFGRHGMALCGASPLDCCATKDGNEDSSLQEVFQDVPDHADMLLDGHDQSTASHKMEAVASIASTSRTKSKKSNHSKPTAEDLLGLDNFIDRTKAWTDLLAGMLVLINSFVMLVELEVEGRAVGALIGMGDGPILDDVSPLFRTLDAVFVFVFLAELMLRIIMERCRFIYDVANWFDTLLVIAGLVDMFVILPMSEGAEGQNIVMLRMVRVLKCIRAIRLVRTFRFFRGLRVLVKACYCFLPSLGWSMVLLLVFMWMGTLVLGNLLQDFITDSANNFEDRVWIWNRYGTAYRAMYTLYEITFAGNWPTSARPVLEKVNQAYVIFFLIYITIIVFAAIRVISAVFLKDTLEAARNDDETLVIERLRNKQKYVQKLQEVFHAIGGSVDGLITEERLASILESPKALAYFQTLDLDVTETSALFSLLDNGDGEITQEEFIDGVLRCKGPARAIDQVALRADMKQLDAKISQITRALKLPNPRIES</sequence>
<feature type="transmembrane region" description="Helical" evidence="5">
    <location>
        <begin position="151"/>
        <end position="170"/>
    </location>
</feature>
<feature type="transmembrane region" description="Helical" evidence="5">
    <location>
        <begin position="230"/>
        <end position="248"/>
    </location>
</feature>
<keyword evidence="2 5" id="KW-0812">Transmembrane</keyword>
<comment type="subcellular location">
    <subcellularLocation>
        <location evidence="1">Membrane</location>
        <topology evidence="1">Multi-pass membrane protein</topology>
    </subcellularLocation>
</comment>
<evidence type="ECO:0000259" key="6">
    <source>
        <dbReference type="Pfam" id="PF00520"/>
    </source>
</evidence>
<feature type="transmembrane region" description="Helical" evidence="5">
    <location>
        <begin position="197"/>
        <end position="218"/>
    </location>
</feature>
<organism evidence="7 8">
    <name type="scientific">Symbiodinium pilosum</name>
    <name type="common">Dinoflagellate</name>
    <dbReference type="NCBI Taxonomy" id="2952"/>
    <lineage>
        <taxon>Eukaryota</taxon>
        <taxon>Sar</taxon>
        <taxon>Alveolata</taxon>
        <taxon>Dinophyceae</taxon>
        <taxon>Suessiales</taxon>
        <taxon>Symbiodiniaceae</taxon>
        <taxon>Symbiodinium</taxon>
    </lineage>
</organism>
<dbReference type="PANTHER" id="PTHR47131">
    <property type="entry name" value="CATION CHANNEL SPERM-ASSOCIATED PROTEIN 3"/>
    <property type="match status" value="1"/>
</dbReference>
<keyword evidence="3 5" id="KW-1133">Transmembrane helix</keyword>
<feature type="domain" description="Ion transport" evidence="6">
    <location>
        <begin position="152"/>
        <end position="401"/>
    </location>
</feature>
<dbReference type="AlphaFoldDB" id="A0A812QGY3"/>